<organism evidence="1 2">
    <name type="scientific">Methylomusa anaerophila</name>
    <dbReference type="NCBI Taxonomy" id="1930071"/>
    <lineage>
        <taxon>Bacteria</taxon>
        <taxon>Bacillati</taxon>
        <taxon>Bacillota</taxon>
        <taxon>Negativicutes</taxon>
        <taxon>Selenomonadales</taxon>
        <taxon>Sporomusaceae</taxon>
        <taxon>Methylomusa</taxon>
    </lineage>
</organism>
<reference evidence="1 2" key="1">
    <citation type="journal article" date="2018" name="Int. J. Syst. Evol. Microbiol.">
        <title>Methylomusa anaerophila gen. nov., sp. nov., an anaerobic methanol-utilizing bacterium isolated from a microbial fuel cell.</title>
        <authorList>
            <person name="Amano N."/>
            <person name="Yamamuro A."/>
            <person name="Miyahara M."/>
            <person name="Kouzuma A."/>
            <person name="Abe T."/>
            <person name="Watanabe K."/>
        </authorList>
    </citation>
    <scope>NUCLEOTIDE SEQUENCE [LARGE SCALE GENOMIC DNA]</scope>
    <source>
        <strain evidence="1 2">MMFC1</strain>
    </source>
</reference>
<dbReference type="KEGG" id="mana:MAMMFC1_00257"/>
<dbReference type="RefSeq" id="WP_126305762.1">
    <property type="nucleotide sequence ID" value="NZ_AP018449.1"/>
</dbReference>
<sequence>MPKSSQRKNYLHTVEKYQDIPELIILKTDVYRRGVAYSAAALEHVNPTIHQIQAPSIFGSRDGKLLPLPESLTLRDGTFILSSPTPPEYQPYLVDYK</sequence>
<gene>
    <name evidence="1" type="ORF">MAMMFC1_00257</name>
</gene>
<name>A0A348AEX6_9FIRM</name>
<accession>A0A348AEX6</accession>
<dbReference type="AlphaFoldDB" id="A0A348AEX6"/>
<dbReference type="OrthoDB" id="5391057at2"/>
<dbReference type="EMBL" id="AP018449">
    <property type="protein sequence ID" value="BBB89624.1"/>
    <property type="molecule type" value="Genomic_DNA"/>
</dbReference>
<protein>
    <submittedName>
        <fullName evidence="1">Uncharacterized protein</fullName>
    </submittedName>
</protein>
<dbReference type="Proteomes" id="UP000276437">
    <property type="component" value="Chromosome"/>
</dbReference>
<evidence type="ECO:0000313" key="2">
    <source>
        <dbReference type="Proteomes" id="UP000276437"/>
    </source>
</evidence>
<proteinExistence type="predicted"/>
<keyword evidence="2" id="KW-1185">Reference proteome</keyword>
<evidence type="ECO:0000313" key="1">
    <source>
        <dbReference type="EMBL" id="BBB89624.1"/>
    </source>
</evidence>